<dbReference type="Proteomes" id="UP000188637">
    <property type="component" value="Unassembled WGS sequence"/>
</dbReference>
<sequence length="144" mass="16095">MMYQNQMVIQFKSKSINESFARAVISSFLAQLDPTIEQLHDIKTAVSEAVTNCIIHGYDSDHNQDVKLFCGYYMEGEKTKIIIEIVDMGKGIEDIEQAKEPLFTTSEDIDRAGLGFTVMESMMDSVSVKSKLGEGTTVTLEIEI</sequence>
<accession>A0ACC8XEK8</accession>
<dbReference type="EMBL" id="LJHD01000220">
    <property type="protein sequence ID" value="ONI41401.1"/>
    <property type="molecule type" value="Genomic_DNA"/>
</dbReference>
<organism evidence="1 2">
    <name type="scientific">Candidatus Epulonipiscium fishelsonii</name>
    <dbReference type="NCBI Taxonomy" id="77094"/>
    <lineage>
        <taxon>Bacteria</taxon>
        <taxon>Bacillati</taxon>
        <taxon>Bacillota</taxon>
        <taxon>Clostridia</taxon>
        <taxon>Lachnospirales</taxon>
        <taxon>Lachnospiraceae</taxon>
        <taxon>Candidatus Epulonipiscium</taxon>
    </lineage>
</organism>
<reference evidence="1" key="1">
    <citation type="submission" date="2016-08" db="EMBL/GenBank/DDBJ databases">
        <authorList>
            <person name="Ngugi D.K."/>
            <person name="Miyake S."/>
            <person name="Stingl U."/>
        </authorList>
    </citation>
    <scope>NUCLEOTIDE SEQUENCE</scope>
    <source>
        <strain evidence="1">SCG-D08WGA-EpuloA1</strain>
    </source>
</reference>
<gene>
    <name evidence="1" type="ORF">AN640_08090</name>
</gene>
<evidence type="ECO:0000313" key="1">
    <source>
        <dbReference type="EMBL" id="ONI41401.1"/>
    </source>
</evidence>
<evidence type="ECO:0000313" key="2">
    <source>
        <dbReference type="Proteomes" id="UP000188637"/>
    </source>
</evidence>
<proteinExistence type="predicted"/>
<protein>
    <submittedName>
        <fullName evidence="1">Anti-sigma F factor</fullName>
    </submittedName>
</protein>
<comment type="caution">
    <text evidence="1">The sequence shown here is derived from an EMBL/GenBank/DDBJ whole genome shotgun (WGS) entry which is preliminary data.</text>
</comment>
<keyword evidence="2" id="KW-1185">Reference proteome</keyword>
<name>A0ACC8XEK8_9FIRM</name>